<proteinExistence type="predicted"/>
<name>A0A061FBC4_THECC</name>
<protein>
    <submittedName>
        <fullName evidence="1">Uncharacterized protein</fullName>
    </submittedName>
</protein>
<sequence length="125" mass="13872">MVTFQRDHRSFQFRLPLIKDAGGPQWPGKENGAMSTWTLADPVRDTALSKWTPSFLGHLSPLALSASQPQVHAQLQPTVTGSLPPCNLAHDQTNDLTIATCTDIFRRCESYIGLARRASRCIEPR</sequence>
<gene>
    <name evidence="1" type="ORF">TCM_026850</name>
</gene>
<dbReference type="InParanoid" id="A0A061FBC4"/>
<dbReference type="EMBL" id="CM001883">
    <property type="protein sequence ID" value="EOY11779.1"/>
    <property type="molecule type" value="Genomic_DNA"/>
</dbReference>
<dbReference type="AlphaFoldDB" id="A0A061FBC4"/>
<dbReference type="HOGENOM" id="CLU_1996723_0_0_1"/>
<evidence type="ECO:0000313" key="1">
    <source>
        <dbReference type="EMBL" id="EOY11779.1"/>
    </source>
</evidence>
<evidence type="ECO:0000313" key="2">
    <source>
        <dbReference type="Proteomes" id="UP000026915"/>
    </source>
</evidence>
<reference evidence="1 2" key="1">
    <citation type="journal article" date="2013" name="Genome Biol.">
        <title>The genome sequence of the most widely cultivated cacao type and its use to identify candidate genes regulating pod color.</title>
        <authorList>
            <person name="Motamayor J.C."/>
            <person name="Mockaitis K."/>
            <person name="Schmutz J."/>
            <person name="Haiminen N."/>
            <person name="Iii D.L."/>
            <person name="Cornejo O."/>
            <person name="Findley S.D."/>
            <person name="Zheng P."/>
            <person name="Utro F."/>
            <person name="Royaert S."/>
            <person name="Saski C."/>
            <person name="Jenkins J."/>
            <person name="Podicheti R."/>
            <person name="Zhao M."/>
            <person name="Scheffler B.E."/>
            <person name="Stack J.C."/>
            <person name="Feltus F.A."/>
            <person name="Mustiga G.M."/>
            <person name="Amores F."/>
            <person name="Phillips W."/>
            <person name="Marelli J.P."/>
            <person name="May G.D."/>
            <person name="Shapiro H."/>
            <person name="Ma J."/>
            <person name="Bustamante C.D."/>
            <person name="Schnell R.J."/>
            <person name="Main D."/>
            <person name="Gilbert D."/>
            <person name="Parida L."/>
            <person name="Kuhn D.N."/>
        </authorList>
    </citation>
    <scope>NUCLEOTIDE SEQUENCE [LARGE SCALE GENOMIC DNA]</scope>
    <source>
        <strain evidence="2">cv. Matina 1-6</strain>
    </source>
</reference>
<accession>A0A061FBC4</accession>
<dbReference type="Proteomes" id="UP000026915">
    <property type="component" value="Chromosome 5"/>
</dbReference>
<organism evidence="1 2">
    <name type="scientific">Theobroma cacao</name>
    <name type="common">Cacao</name>
    <name type="synonym">Cocoa</name>
    <dbReference type="NCBI Taxonomy" id="3641"/>
    <lineage>
        <taxon>Eukaryota</taxon>
        <taxon>Viridiplantae</taxon>
        <taxon>Streptophyta</taxon>
        <taxon>Embryophyta</taxon>
        <taxon>Tracheophyta</taxon>
        <taxon>Spermatophyta</taxon>
        <taxon>Magnoliopsida</taxon>
        <taxon>eudicotyledons</taxon>
        <taxon>Gunneridae</taxon>
        <taxon>Pentapetalae</taxon>
        <taxon>rosids</taxon>
        <taxon>malvids</taxon>
        <taxon>Malvales</taxon>
        <taxon>Malvaceae</taxon>
        <taxon>Byttnerioideae</taxon>
        <taxon>Theobroma</taxon>
    </lineage>
</organism>
<keyword evidence="2" id="KW-1185">Reference proteome</keyword>
<dbReference type="Gramene" id="EOY11779">
    <property type="protein sequence ID" value="EOY11779"/>
    <property type="gene ID" value="TCM_026850"/>
</dbReference>